<dbReference type="InterPro" id="IPR005845">
    <property type="entry name" value="A-D-PHexomutase_a/b/a-II"/>
</dbReference>
<feature type="transmembrane region" description="Helical" evidence="11">
    <location>
        <begin position="41"/>
        <end position="62"/>
    </location>
</feature>
<dbReference type="PANTHER" id="PTHR43771:SF2">
    <property type="entry name" value="PHOSPHOMANNOMUTASE_PHOSPHOGLUCOMUTASE"/>
    <property type="match status" value="1"/>
</dbReference>
<organism evidence="16 17">
    <name type="scientific">Parendozoicomonas haliclonae</name>
    <dbReference type="NCBI Taxonomy" id="1960125"/>
    <lineage>
        <taxon>Bacteria</taxon>
        <taxon>Pseudomonadati</taxon>
        <taxon>Pseudomonadota</taxon>
        <taxon>Gammaproteobacteria</taxon>
        <taxon>Oceanospirillales</taxon>
        <taxon>Endozoicomonadaceae</taxon>
        <taxon>Parendozoicomonas</taxon>
    </lineage>
</organism>
<dbReference type="AlphaFoldDB" id="A0A1X7APN2"/>
<feature type="domain" description="Alpha-D-phosphohexomutase alpha/beta/alpha" evidence="13">
    <location>
        <begin position="440"/>
        <end position="570"/>
    </location>
</feature>
<proteinExistence type="inferred from homology"/>
<dbReference type="GO" id="GO:0004615">
    <property type="term" value="F:phosphomannomutase activity"/>
    <property type="evidence" value="ECO:0007669"/>
    <property type="project" value="UniProtKB-EC"/>
</dbReference>
<feature type="domain" description="Alpha-D-phosphohexomutase C-terminal" evidence="12">
    <location>
        <begin position="803"/>
        <end position="877"/>
    </location>
</feature>
<dbReference type="FunFam" id="3.40.120.10:FF:000025">
    <property type="entry name" value="Phosphomannomutase"/>
    <property type="match status" value="1"/>
</dbReference>
<keyword evidence="9 16" id="KW-0413">Isomerase</keyword>
<dbReference type="CDD" id="cd03089">
    <property type="entry name" value="PMM_PGM"/>
    <property type="match status" value="1"/>
</dbReference>
<comment type="pathway">
    <text evidence="3">Nucleotide-sugar biosynthesis; GDP-alpha-D-mannose biosynthesis; alpha-D-mannose 1-phosphate from D-fructose 6-phosphate: step 2/2.</text>
</comment>
<evidence type="ECO:0000256" key="1">
    <source>
        <dbReference type="ARBA" id="ARBA00000586"/>
    </source>
</evidence>
<accession>A0A1X7APN2</accession>
<gene>
    <name evidence="16" type="primary">algC_1</name>
    <name evidence="16" type="ORF">EHSB41UT_04068</name>
</gene>
<dbReference type="PANTHER" id="PTHR43771">
    <property type="entry name" value="PHOSPHOMANNOMUTASE"/>
    <property type="match status" value="1"/>
</dbReference>
<dbReference type="Pfam" id="PF00408">
    <property type="entry name" value="PGM_PMM_IV"/>
    <property type="match status" value="1"/>
</dbReference>
<evidence type="ECO:0000256" key="8">
    <source>
        <dbReference type="ARBA" id="ARBA00022842"/>
    </source>
</evidence>
<feature type="compositionally biased region" description="Low complexity" evidence="10">
    <location>
        <begin position="375"/>
        <end position="389"/>
    </location>
</feature>
<reference evidence="16 17" key="1">
    <citation type="submission" date="2017-03" db="EMBL/GenBank/DDBJ databases">
        <authorList>
            <person name="Afonso C.L."/>
            <person name="Miller P.J."/>
            <person name="Scott M.A."/>
            <person name="Spackman E."/>
            <person name="Goraichik I."/>
            <person name="Dimitrov K.M."/>
            <person name="Suarez D.L."/>
            <person name="Swayne D.E."/>
        </authorList>
    </citation>
    <scope>NUCLEOTIDE SEQUENCE [LARGE SCALE GENOMIC DNA]</scope>
    <source>
        <strain evidence="16">SB41UT1</strain>
    </source>
</reference>
<keyword evidence="7" id="KW-0479">Metal-binding</keyword>
<evidence type="ECO:0000259" key="14">
    <source>
        <dbReference type="Pfam" id="PF02879"/>
    </source>
</evidence>
<evidence type="ECO:0000256" key="10">
    <source>
        <dbReference type="SAM" id="MobiDB-lite"/>
    </source>
</evidence>
<keyword evidence="11" id="KW-1133">Transmembrane helix</keyword>
<dbReference type="GO" id="GO:0005975">
    <property type="term" value="P:carbohydrate metabolic process"/>
    <property type="evidence" value="ECO:0007669"/>
    <property type="project" value="InterPro"/>
</dbReference>
<dbReference type="RefSeq" id="WP_278248166.1">
    <property type="nucleotide sequence ID" value="NZ_CBCSCN010000013.1"/>
</dbReference>
<evidence type="ECO:0000313" key="16">
    <source>
        <dbReference type="EMBL" id="SMA50274.1"/>
    </source>
</evidence>
<dbReference type="EC" id="5.4.2.8" evidence="5"/>
<evidence type="ECO:0000256" key="6">
    <source>
        <dbReference type="ARBA" id="ARBA00022553"/>
    </source>
</evidence>
<dbReference type="InterPro" id="IPR005846">
    <property type="entry name" value="A-D-PHexomutase_a/b/a-III"/>
</dbReference>
<sequence>MALADKFPGKSGKKSPKEKPAKPKGKKAKSAASSSRQTPNILPATGIAAALFLVIFTAIYYLNIFAPETKSREINLQAASELAAGQLRNFLFEQQQLAKKLAEQPQVIQALSTQATRKAVESSISLGLPAQGSVQIFSTTQASEGLPEAGFAINDLARRSISGAATKPEAARMNNAWKVISASPIKKGDSIAGAVVVSTPILPLQKTLQLITANGSGVQVSQSGTQQAVIVVGSPTSSPVTVTVPGYDWSVQYSAPAYDIMQSLWWTLVLALLITTGVVYALLRSVSSVSNKPVTADISLLEGLLRDIASGRQPQSGGFNEPAFQPVAQLAIELFGRKASPVSDVPPPKPKAVQVEDELLVSEEPEKEIEEQPEQQKPQPAVAQKQPEPTVEENFDSPLFNDIDDDAFANLDSLDDLEDITETADTGTAVTQTPDIPASIFRAYDIRGEVGVTLQPEYASLIGQAVASEALARGEKSLIVANDGRLSSPELREKLVEGILSTGCNVVSIGTVPTPVLYFATHELESSSGVMITGSHNPASYNGFKIVIAGETLAEEEIQNLYQRIQSQGFAQGKGHASSVDITPIYQQRILDDVVLASPLKIVIDCGNGVAGNTAPQLFEQLGCDVVQLYCDIDGNFPNHHPDPGQPANISALIETVKKENADIGIAFDGDGDRVGLVTNAGTIIYPDKLLMLLAKDVVSRNPGADIIFDVKCTRRLNALISGYGGRPVMWKSGHSLIKRKMRETGALLAGEMSGHIFFKERWYGFDDGIYSAARIAEVLATEGRDAETVFNSFPATVSTPEISVTVGDDNKFGLMQKISAKAQFGEASINTIDGVRVDYPWGWGLVRASNTTPALVFRFEADNDENLGKVQRTFREQIMQIEPRLTLPF</sequence>
<dbReference type="InterPro" id="IPR005844">
    <property type="entry name" value="A-D-PHexomutase_a/b/a-I"/>
</dbReference>
<keyword evidence="11" id="KW-0812">Transmembrane</keyword>
<dbReference type="FunFam" id="3.40.120.10:FF:000021">
    <property type="entry name" value="Phosphomannomutase/phosphoglucomutase"/>
    <property type="match status" value="1"/>
</dbReference>
<evidence type="ECO:0000256" key="9">
    <source>
        <dbReference type="ARBA" id="ARBA00023235"/>
    </source>
</evidence>
<dbReference type="Pfam" id="PF02879">
    <property type="entry name" value="PGM_PMM_II"/>
    <property type="match status" value="1"/>
</dbReference>
<feature type="region of interest" description="Disordered" evidence="10">
    <location>
        <begin position="363"/>
        <end position="402"/>
    </location>
</feature>
<evidence type="ECO:0000256" key="2">
    <source>
        <dbReference type="ARBA" id="ARBA00001946"/>
    </source>
</evidence>
<evidence type="ECO:0000256" key="5">
    <source>
        <dbReference type="ARBA" id="ARBA00012730"/>
    </source>
</evidence>
<dbReference type="Gene3D" id="3.30.310.50">
    <property type="entry name" value="Alpha-D-phosphohexomutase, C-terminal domain"/>
    <property type="match status" value="1"/>
</dbReference>
<evidence type="ECO:0000256" key="3">
    <source>
        <dbReference type="ARBA" id="ARBA00004699"/>
    </source>
</evidence>
<dbReference type="Gene3D" id="3.40.120.10">
    <property type="entry name" value="Alpha-D-Glucose-1,6-Bisphosphate, subunit A, domain 3"/>
    <property type="match status" value="3"/>
</dbReference>
<dbReference type="PROSITE" id="PS00710">
    <property type="entry name" value="PGM_PMM"/>
    <property type="match status" value="1"/>
</dbReference>
<keyword evidence="8" id="KW-0460">Magnesium</keyword>
<comment type="similarity">
    <text evidence="4">Belongs to the phosphohexose mutase family.</text>
</comment>
<dbReference type="InterPro" id="IPR016055">
    <property type="entry name" value="A-D-PHexomutase_a/b/a-I/II/III"/>
</dbReference>
<feature type="compositionally biased region" description="Acidic residues" evidence="10">
    <location>
        <begin position="363"/>
        <end position="373"/>
    </location>
</feature>
<dbReference type="InterPro" id="IPR005841">
    <property type="entry name" value="Alpha-D-phosphohexomutase_SF"/>
</dbReference>
<feature type="transmembrane region" description="Helical" evidence="11">
    <location>
        <begin position="264"/>
        <end position="283"/>
    </location>
</feature>
<dbReference type="GO" id="GO:0000287">
    <property type="term" value="F:magnesium ion binding"/>
    <property type="evidence" value="ECO:0007669"/>
    <property type="project" value="InterPro"/>
</dbReference>
<feature type="domain" description="Alpha-D-phosphohexomutase alpha/beta/alpha" evidence="15">
    <location>
        <begin position="687"/>
        <end position="794"/>
    </location>
</feature>
<dbReference type="Proteomes" id="UP000196573">
    <property type="component" value="Unassembled WGS sequence"/>
</dbReference>
<dbReference type="PRINTS" id="PR00509">
    <property type="entry name" value="PGMPMM"/>
</dbReference>
<keyword evidence="6" id="KW-0597">Phosphoprotein</keyword>
<evidence type="ECO:0000259" key="13">
    <source>
        <dbReference type="Pfam" id="PF02878"/>
    </source>
</evidence>
<dbReference type="InterPro" id="IPR036900">
    <property type="entry name" value="A-D-PHexomutase_C_sf"/>
</dbReference>
<dbReference type="InterPro" id="IPR016066">
    <property type="entry name" value="A-D-PHexomutase_CS"/>
</dbReference>
<evidence type="ECO:0000256" key="4">
    <source>
        <dbReference type="ARBA" id="ARBA00010231"/>
    </source>
</evidence>
<keyword evidence="17" id="KW-1185">Reference proteome</keyword>
<evidence type="ECO:0000259" key="12">
    <source>
        <dbReference type="Pfam" id="PF00408"/>
    </source>
</evidence>
<dbReference type="EMBL" id="FWPT01000011">
    <property type="protein sequence ID" value="SMA50274.1"/>
    <property type="molecule type" value="Genomic_DNA"/>
</dbReference>
<name>A0A1X7APN2_9GAMM</name>
<dbReference type="InterPro" id="IPR005843">
    <property type="entry name" value="A-D-PHexomutase_C"/>
</dbReference>
<keyword evidence="11" id="KW-0472">Membrane</keyword>
<comment type="cofactor">
    <cofactor evidence="2">
        <name>Mg(2+)</name>
        <dbReference type="ChEBI" id="CHEBI:18420"/>
    </cofactor>
</comment>
<feature type="domain" description="Alpha-D-phosphohexomutase alpha/beta/alpha" evidence="14">
    <location>
        <begin position="595"/>
        <end position="682"/>
    </location>
</feature>
<feature type="region of interest" description="Disordered" evidence="10">
    <location>
        <begin position="1"/>
        <end position="37"/>
    </location>
</feature>
<evidence type="ECO:0000256" key="11">
    <source>
        <dbReference type="SAM" id="Phobius"/>
    </source>
</evidence>
<evidence type="ECO:0000313" key="17">
    <source>
        <dbReference type="Proteomes" id="UP000196573"/>
    </source>
</evidence>
<comment type="catalytic activity">
    <reaction evidence="1">
        <text>alpha-D-mannose 1-phosphate = D-mannose 6-phosphate</text>
        <dbReference type="Rhea" id="RHEA:11140"/>
        <dbReference type="ChEBI" id="CHEBI:58409"/>
        <dbReference type="ChEBI" id="CHEBI:58735"/>
        <dbReference type="EC" id="5.4.2.8"/>
    </reaction>
</comment>
<evidence type="ECO:0000256" key="7">
    <source>
        <dbReference type="ARBA" id="ARBA00022723"/>
    </source>
</evidence>
<protein>
    <recommendedName>
        <fullName evidence="5">phosphomannomutase</fullName>
        <ecNumber evidence="5">5.4.2.8</ecNumber>
    </recommendedName>
</protein>
<dbReference type="SUPFAM" id="SSF55957">
    <property type="entry name" value="Phosphoglucomutase, C-terminal domain"/>
    <property type="match status" value="1"/>
</dbReference>
<evidence type="ECO:0000259" key="15">
    <source>
        <dbReference type="Pfam" id="PF02880"/>
    </source>
</evidence>
<dbReference type="Pfam" id="PF02878">
    <property type="entry name" value="PGM_PMM_I"/>
    <property type="match status" value="1"/>
</dbReference>
<dbReference type="Pfam" id="PF02880">
    <property type="entry name" value="PGM_PMM_III"/>
    <property type="match status" value="1"/>
</dbReference>
<dbReference type="SUPFAM" id="SSF53738">
    <property type="entry name" value="Phosphoglucomutase, first 3 domains"/>
    <property type="match status" value="3"/>
</dbReference>